<dbReference type="Proteomes" id="UP001527866">
    <property type="component" value="Unassembled WGS sequence"/>
</dbReference>
<sequence>MTTPLNGPLEVAIRVLMVLVEAFPEHLDLNRLVLLDHGLLHSADLGGPESLHPPVPIRAGELGIKRELVQGGVEVLVRSGLAQMETGSDGIRFWASENAEGFARLLETEHACALSSRAAWVVNHFANLSDDAMRETMRTVSGHWAEEFGHIQSPLNGAV</sequence>
<evidence type="ECO:0000313" key="1">
    <source>
        <dbReference type="EMBL" id="MDA2809943.1"/>
    </source>
</evidence>
<dbReference type="Pfam" id="PF20288">
    <property type="entry name" value="MC2"/>
    <property type="match status" value="1"/>
</dbReference>
<dbReference type="RefSeq" id="WP_270683837.1">
    <property type="nucleotide sequence ID" value="NZ_JAQFWQ010000008.1"/>
</dbReference>
<proteinExistence type="predicted"/>
<dbReference type="EMBL" id="JAQFWQ010000008">
    <property type="protein sequence ID" value="MDA2809943.1"/>
    <property type="molecule type" value="Genomic_DNA"/>
</dbReference>
<protein>
    <recommendedName>
        <fullName evidence="3">Threonine transporter</fullName>
    </recommendedName>
</protein>
<evidence type="ECO:0008006" key="3">
    <source>
        <dbReference type="Google" id="ProtNLM"/>
    </source>
</evidence>
<comment type="caution">
    <text evidence="1">The sequence shown here is derived from an EMBL/GenBank/DDBJ whole genome shotgun (WGS) entry which is preliminary data.</text>
</comment>
<name>A0ABT4TZ11_9ACTN</name>
<evidence type="ECO:0000313" key="2">
    <source>
        <dbReference type="Proteomes" id="UP001527866"/>
    </source>
</evidence>
<organism evidence="1 2">
    <name type="scientific">Nocardiopsis endophytica</name>
    <dbReference type="NCBI Taxonomy" id="3018445"/>
    <lineage>
        <taxon>Bacteria</taxon>
        <taxon>Bacillati</taxon>
        <taxon>Actinomycetota</taxon>
        <taxon>Actinomycetes</taxon>
        <taxon>Streptosporangiales</taxon>
        <taxon>Nocardiopsidaceae</taxon>
        <taxon>Nocardiopsis</taxon>
    </lineage>
</organism>
<reference evidence="1 2" key="1">
    <citation type="submission" date="2023-01" db="EMBL/GenBank/DDBJ databases">
        <title>Draft genome sequence of Nocardiopsis sp. RSe5-2 isolated from halophytes.</title>
        <authorList>
            <person name="Duangmal K."/>
            <person name="Chantavorakit T."/>
        </authorList>
    </citation>
    <scope>NUCLEOTIDE SEQUENCE [LARGE SCALE GENOMIC DNA]</scope>
    <source>
        <strain evidence="1 2">RSe5-2</strain>
    </source>
</reference>
<accession>A0ABT4TZ11</accession>
<gene>
    <name evidence="1" type="ORF">O4J56_04775</name>
</gene>
<keyword evidence="2" id="KW-1185">Reference proteome</keyword>
<dbReference type="InterPro" id="IPR046904">
    <property type="entry name" value="ABC-3C_MC2"/>
</dbReference>